<evidence type="ECO:0000256" key="4">
    <source>
        <dbReference type="ARBA" id="ARBA00022519"/>
    </source>
</evidence>
<evidence type="ECO:0000313" key="11">
    <source>
        <dbReference type="EMBL" id="SFP00519.1"/>
    </source>
</evidence>
<dbReference type="Proteomes" id="UP000199236">
    <property type="component" value="Unassembled WGS sequence"/>
</dbReference>
<dbReference type="PANTHER" id="PTHR35011:SF2">
    <property type="entry name" value="2,3-DIKETO-L-GULONATE TRAP TRANSPORTER SMALL PERMEASE PROTEIN YIAM"/>
    <property type="match status" value="1"/>
</dbReference>
<keyword evidence="5 9" id="KW-0812">Transmembrane</keyword>
<comment type="function">
    <text evidence="9">Part of the tripartite ATP-independent periplasmic (TRAP) transport system.</text>
</comment>
<comment type="subunit">
    <text evidence="9">The complex comprises the extracytoplasmic solute receptor protein and the two transmembrane proteins.</text>
</comment>
<name>A0A1I5LT43_9HYPH</name>
<keyword evidence="12" id="KW-1185">Reference proteome</keyword>
<keyword evidence="7 9" id="KW-0472">Membrane</keyword>
<evidence type="ECO:0000256" key="6">
    <source>
        <dbReference type="ARBA" id="ARBA00022989"/>
    </source>
</evidence>
<feature type="domain" description="Tripartite ATP-independent periplasmic transporters DctQ component" evidence="10">
    <location>
        <begin position="31"/>
        <end position="168"/>
    </location>
</feature>
<keyword evidence="4 9" id="KW-0997">Cell inner membrane</keyword>
<evidence type="ECO:0000256" key="3">
    <source>
        <dbReference type="ARBA" id="ARBA00022475"/>
    </source>
</evidence>
<dbReference type="InterPro" id="IPR055348">
    <property type="entry name" value="DctQ"/>
</dbReference>
<feature type="transmembrane region" description="Helical" evidence="9">
    <location>
        <begin position="93"/>
        <end position="118"/>
    </location>
</feature>
<dbReference type="InterPro" id="IPR007387">
    <property type="entry name" value="TRAP_DctQ"/>
</dbReference>
<evidence type="ECO:0000313" key="12">
    <source>
        <dbReference type="Proteomes" id="UP000199236"/>
    </source>
</evidence>
<evidence type="ECO:0000259" key="10">
    <source>
        <dbReference type="Pfam" id="PF04290"/>
    </source>
</evidence>
<evidence type="ECO:0000256" key="7">
    <source>
        <dbReference type="ARBA" id="ARBA00023136"/>
    </source>
</evidence>
<comment type="caution">
    <text evidence="9">Lacks conserved residue(s) required for the propagation of feature annotation.</text>
</comment>
<feature type="transmembrane region" description="Helical" evidence="9">
    <location>
        <begin position="21"/>
        <end position="43"/>
    </location>
</feature>
<dbReference type="STRING" id="655353.SAMN04488056_1186"/>
<dbReference type="GO" id="GO:0022857">
    <property type="term" value="F:transmembrane transporter activity"/>
    <property type="evidence" value="ECO:0007669"/>
    <property type="project" value="UniProtKB-UniRule"/>
</dbReference>
<evidence type="ECO:0000256" key="1">
    <source>
        <dbReference type="ARBA" id="ARBA00004429"/>
    </source>
</evidence>
<dbReference type="EMBL" id="FOVR01000018">
    <property type="protein sequence ID" value="SFP00519.1"/>
    <property type="molecule type" value="Genomic_DNA"/>
</dbReference>
<keyword evidence="2 9" id="KW-0813">Transport</keyword>
<accession>A0A1I5LT43</accession>
<evidence type="ECO:0000256" key="5">
    <source>
        <dbReference type="ARBA" id="ARBA00022692"/>
    </source>
</evidence>
<organism evidence="11 12">
    <name type="scientific">Cohaesibacter marisflavi</name>
    <dbReference type="NCBI Taxonomy" id="655353"/>
    <lineage>
        <taxon>Bacteria</taxon>
        <taxon>Pseudomonadati</taxon>
        <taxon>Pseudomonadota</taxon>
        <taxon>Alphaproteobacteria</taxon>
        <taxon>Hyphomicrobiales</taxon>
        <taxon>Cohaesibacteraceae</taxon>
    </lineage>
</organism>
<evidence type="ECO:0000256" key="8">
    <source>
        <dbReference type="ARBA" id="ARBA00038436"/>
    </source>
</evidence>
<sequence>MLVSLSKRLNGISLRINRITMAFACLFLVLMVAMICLQVIARYGFASPPAWTEEMARYAMVWVGLLGASASFHENFDPSLSKIPETFPRWLRLATALVRAIAVLVFLTPILWYCFFGPGANFTRGFLSRNTTMVAETIPMPLIFVAISVPIFIVVTLFHGLARTFSTLAELPIRTDLNDKSTPHETD</sequence>
<dbReference type="Pfam" id="PF04290">
    <property type="entry name" value="DctQ"/>
    <property type="match status" value="1"/>
</dbReference>
<dbReference type="AlphaFoldDB" id="A0A1I5LT43"/>
<protein>
    <recommendedName>
        <fullName evidence="9">TRAP transporter small permease protein</fullName>
    </recommendedName>
</protein>
<feature type="transmembrane region" description="Helical" evidence="9">
    <location>
        <begin position="138"/>
        <end position="158"/>
    </location>
</feature>
<dbReference type="PANTHER" id="PTHR35011">
    <property type="entry name" value="2,3-DIKETO-L-GULONATE TRAP TRANSPORTER SMALL PERMEASE PROTEIN YIAM"/>
    <property type="match status" value="1"/>
</dbReference>
<reference evidence="11 12" key="1">
    <citation type="submission" date="2016-10" db="EMBL/GenBank/DDBJ databases">
        <authorList>
            <person name="de Groot N.N."/>
        </authorList>
    </citation>
    <scope>NUCLEOTIDE SEQUENCE [LARGE SCALE GENOMIC DNA]</scope>
    <source>
        <strain evidence="11 12">CGMCC 1.9157</strain>
    </source>
</reference>
<keyword evidence="6 9" id="KW-1133">Transmembrane helix</keyword>
<comment type="subcellular location">
    <subcellularLocation>
        <location evidence="1 9">Cell inner membrane</location>
        <topology evidence="1 9">Multi-pass membrane protein</topology>
    </subcellularLocation>
</comment>
<dbReference type="GO" id="GO:0015740">
    <property type="term" value="P:C4-dicarboxylate transport"/>
    <property type="evidence" value="ECO:0007669"/>
    <property type="project" value="TreeGrafter"/>
</dbReference>
<proteinExistence type="inferred from homology"/>
<keyword evidence="3" id="KW-1003">Cell membrane</keyword>
<dbReference type="RefSeq" id="WP_210186846.1">
    <property type="nucleotide sequence ID" value="NZ_FOVR01000018.1"/>
</dbReference>
<evidence type="ECO:0000256" key="9">
    <source>
        <dbReference type="RuleBase" id="RU369079"/>
    </source>
</evidence>
<evidence type="ECO:0000256" key="2">
    <source>
        <dbReference type="ARBA" id="ARBA00022448"/>
    </source>
</evidence>
<comment type="similarity">
    <text evidence="8 9">Belongs to the TRAP transporter small permease family.</text>
</comment>
<gene>
    <name evidence="11" type="ORF">SAMN04488056_1186</name>
</gene>
<dbReference type="GO" id="GO:0005886">
    <property type="term" value="C:plasma membrane"/>
    <property type="evidence" value="ECO:0007669"/>
    <property type="project" value="UniProtKB-SubCell"/>
</dbReference>